<dbReference type="Proteomes" id="UP000298663">
    <property type="component" value="Unassembled WGS sequence"/>
</dbReference>
<reference evidence="10 11" key="2">
    <citation type="journal article" date="2019" name="G3 (Bethesda)">
        <title>Hybrid Assembly of the Genome of the Entomopathogenic Nematode Steinernema carpocapsae Identifies the X-Chromosome.</title>
        <authorList>
            <person name="Serra L."/>
            <person name="Macchietto M."/>
            <person name="Macias-Munoz A."/>
            <person name="McGill C.J."/>
            <person name="Rodriguez I.M."/>
            <person name="Rodriguez B."/>
            <person name="Murad R."/>
            <person name="Mortazavi A."/>
        </authorList>
    </citation>
    <scope>NUCLEOTIDE SEQUENCE [LARGE SCALE GENOMIC DNA]</scope>
    <source>
        <strain evidence="10 11">ALL</strain>
    </source>
</reference>
<dbReference type="STRING" id="34508.A0A4U5MUS5"/>
<keyword evidence="2" id="KW-0863">Zinc-finger</keyword>
<dbReference type="PRINTS" id="PR00047">
    <property type="entry name" value="STROIDFINGER"/>
</dbReference>
<evidence type="ECO:0000259" key="9">
    <source>
        <dbReference type="PROSITE" id="PS51030"/>
    </source>
</evidence>
<accession>A0A4U5MUS5</accession>
<keyword evidence="5" id="KW-0238">DNA-binding</keyword>
<sequence>MQTCPICKREAVITLNFGGSSCNGCAAFFRRSVRGEKDYKCKNVEKACTEMAIVLNTAIHACKKCRFDRCVKEGMKRGCVRDPTAQKSESEEVVIHRPVKKEELPDTPILNQMADTMRIVLRLRKDVFGANNNQIKGTSEPGTSYHTYKNHQRNFVSDVALLRKIFDFAPILCDLSDDHKEAMVKNSMVAYVSQKPILKFAVYF</sequence>
<dbReference type="PANTHER" id="PTHR46011:SF6">
    <property type="entry name" value="HIGH ZINC ACTIVATED NUCLEAR RECEPTOR PROTEIN"/>
    <property type="match status" value="1"/>
</dbReference>
<keyword evidence="11" id="KW-1185">Reference proteome</keyword>
<dbReference type="SMART" id="SM00399">
    <property type="entry name" value="ZnF_C4"/>
    <property type="match status" value="1"/>
</dbReference>
<dbReference type="GO" id="GO:0005634">
    <property type="term" value="C:nucleus"/>
    <property type="evidence" value="ECO:0007669"/>
    <property type="project" value="TreeGrafter"/>
</dbReference>
<dbReference type="EMBL" id="AZBU02000006">
    <property type="protein sequence ID" value="TKR73577.1"/>
    <property type="molecule type" value="Genomic_DNA"/>
</dbReference>
<evidence type="ECO:0000256" key="5">
    <source>
        <dbReference type="ARBA" id="ARBA00023125"/>
    </source>
</evidence>
<reference evidence="10 11" key="1">
    <citation type="journal article" date="2015" name="Genome Biol.">
        <title>Comparative genomics of Steinernema reveals deeply conserved gene regulatory networks.</title>
        <authorList>
            <person name="Dillman A.R."/>
            <person name="Macchietto M."/>
            <person name="Porter C.F."/>
            <person name="Rogers A."/>
            <person name="Williams B."/>
            <person name="Antoshechkin I."/>
            <person name="Lee M.M."/>
            <person name="Goodwin Z."/>
            <person name="Lu X."/>
            <person name="Lewis E.E."/>
            <person name="Goodrich-Blair H."/>
            <person name="Stock S.P."/>
            <person name="Adams B.J."/>
            <person name="Sternberg P.W."/>
            <person name="Mortazavi A."/>
        </authorList>
    </citation>
    <scope>NUCLEOTIDE SEQUENCE [LARGE SCALE GENOMIC DNA]</scope>
    <source>
        <strain evidence="10 11">ALL</strain>
    </source>
</reference>
<evidence type="ECO:0000256" key="7">
    <source>
        <dbReference type="ARBA" id="ARBA00023170"/>
    </source>
</evidence>
<dbReference type="InterPro" id="IPR013088">
    <property type="entry name" value="Znf_NHR/GATA"/>
</dbReference>
<keyword evidence="4" id="KW-0805">Transcription regulation</keyword>
<evidence type="ECO:0000256" key="2">
    <source>
        <dbReference type="ARBA" id="ARBA00022771"/>
    </source>
</evidence>
<dbReference type="PROSITE" id="PS51030">
    <property type="entry name" value="NUCLEAR_REC_DBD_2"/>
    <property type="match status" value="1"/>
</dbReference>
<dbReference type="PANTHER" id="PTHR46011">
    <property type="entry name" value="NUCLEAR HORMONE RECEPTOR FAMILY MEMBER NHR-86-RELATED"/>
    <property type="match status" value="1"/>
</dbReference>
<protein>
    <recommendedName>
        <fullName evidence="9">Nuclear receptor domain-containing protein</fullName>
    </recommendedName>
</protein>
<dbReference type="Gene3D" id="3.30.50.10">
    <property type="entry name" value="Erythroid Transcription Factor GATA-1, subunit A"/>
    <property type="match status" value="1"/>
</dbReference>
<keyword evidence="8" id="KW-0539">Nucleus</keyword>
<evidence type="ECO:0000256" key="6">
    <source>
        <dbReference type="ARBA" id="ARBA00023163"/>
    </source>
</evidence>
<comment type="caution">
    <text evidence="10">The sequence shown here is derived from an EMBL/GenBank/DDBJ whole genome shotgun (WGS) entry which is preliminary data.</text>
</comment>
<keyword evidence="1" id="KW-0479">Metal-binding</keyword>
<evidence type="ECO:0000313" key="10">
    <source>
        <dbReference type="EMBL" id="TKR73577.1"/>
    </source>
</evidence>
<gene>
    <name evidence="10" type="ORF">L596_020875</name>
</gene>
<name>A0A4U5MUS5_STECR</name>
<evidence type="ECO:0000256" key="8">
    <source>
        <dbReference type="ARBA" id="ARBA00023242"/>
    </source>
</evidence>
<evidence type="ECO:0000256" key="4">
    <source>
        <dbReference type="ARBA" id="ARBA00023015"/>
    </source>
</evidence>
<evidence type="ECO:0000313" key="11">
    <source>
        <dbReference type="Proteomes" id="UP000298663"/>
    </source>
</evidence>
<keyword evidence="6" id="KW-0804">Transcription</keyword>
<evidence type="ECO:0000256" key="3">
    <source>
        <dbReference type="ARBA" id="ARBA00022833"/>
    </source>
</evidence>
<feature type="domain" description="Nuclear receptor" evidence="9">
    <location>
        <begin position="1"/>
        <end position="82"/>
    </location>
</feature>
<dbReference type="GO" id="GO:0003700">
    <property type="term" value="F:DNA-binding transcription factor activity"/>
    <property type="evidence" value="ECO:0007669"/>
    <property type="project" value="InterPro"/>
</dbReference>
<evidence type="ECO:0000256" key="1">
    <source>
        <dbReference type="ARBA" id="ARBA00022723"/>
    </source>
</evidence>
<organism evidence="10 11">
    <name type="scientific">Steinernema carpocapsae</name>
    <name type="common">Entomopathogenic nematode</name>
    <dbReference type="NCBI Taxonomy" id="34508"/>
    <lineage>
        <taxon>Eukaryota</taxon>
        <taxon>Metazoa</taxon>
        <taxon>Ecdysozoa</taxon>
        <taxon>Nematoda</taxon>
        <taxon>Chromadorea</taxon>
        <taxon>Rhabditida</taxon>
        <taxon>Tylenchina</taxon>
        <taxon>Panagrolaimomorpha</taxon>
        <taxon>Strongyloidoidea</taxon>
        <taxon>Steinernematidae</taxon>
        <taxon>Steinernema</taxon>
    </lineage>
</organism>
<keyword evidence="3" id="KW-0862">Zinc</keyword>
<dbReference type="OrthoDB" id="9996608at2759"/>
<dbReference type="Pfam" id="PF00105">
    <property type="entry name" value="zf-C4"/>
    <property type="match status" value="1"/>
</dbReference>
<dbReference type="AlphaFoldDB" id="A0A4U5MUS5"/>
<dbReference type="PROSITE" id="PS00031">
    <property type="entry name" value="NUCLEAR_REC_DBD_1"/>
    <property type="match status" value="1"/>
</dbReference>
<dbReference type="InterPro" id="IPR001628">
    <property type="entry name" value="Znf_hrmn_rcpt"/>
</dbReference>
<proteinExistence type="predicted"/>
<dbReference type="SUPFAM" id="SSF57716">
    <property type="entry name" value="Glucocorticoid receptor-like (DNA-binding domain)"/>
    <property type="match status" value="1"/>
</dbReference>
<dbReference type="GO" id="GO:0043565">
    <property type="term" value="F:sequence-specific DNA binding"/>
    <property type="evidence" value="ECO:0007669"/>
    <property type="project" value="InterPro"/>
</dbReference>
<keyword evidence="7" id="KW-0675">Receptor</keyword>
<dbReference type="GO" id="GO:0008270">
    <property type="term" value="F:zinc ion binding"/>
    <property type="evidence" value="ECO:0007669"/>
    <property type="project" value="UniProtKB-KW"/>
</dbReference>